<accession>A0ABR1YVQ6</accession>
<dbReference type="Proteomes" id="UP001492380">
    <property type="component" value="Unassembled WGS sequence"/>
</dbReference>
<protein>
    <submittedName>
        <fullName evidence="1">Uncharacterized protein</fullName>
    </submittedName>
</protein>
<keyword evidence="2" id="KW-1185">Reference proteome</keyword>
<reference evidence="1 2" key="1">
    <citation type="submission" date="2024-04" db="EMBL/GenBank/DDBJ databases">
        <title>Phyllosticta paracitricarpa is synonymous to the EU quarantine fungus P. citricarpa based on phylogenomic analyses.</title>
        <authorList>
            <consortium name="Lawrence Berkeley National Laboratory"/>
            <person name="Van Ingen-Buijs V.A."/>
            <person name="Van Westerhoven A.C."/>
            <person name="Haridas S."/>
            <person name="Skiadas P."/>
            <person name="Martin F."/>
            <person name="Groenewald J.Z."/>
            <person name="Crous P.W."/>
            <person name="Seidl M.F."/>
        </authorList>
    </citation>
    <scope>NUCLEOTIDE SEQUENCE [LARGE SCALE GENOMIC DNA]</scope>
    <source>
        <strain evidence="1 2">CBS 123374</strain>
    </source>
</reference>
<comment type="caution">
    <text evidence="1">The sequence shown here is derived from an EMBL/GenBank/DDBJ whole genome shotgun (WGS) entry which is preliminary data.</text>
</comment>
<evidence type="ECO:0000313" key="2">
    <source>
        <dbReference type="Proteomes" id="UP001492380"/>
    </source>
</evidence>
<proteinExistence type="predicted"/>
<sequence>MTCLLAALLPSPLTTSIRNAVCWLLLCPMWGAWVSSARLPRRLYRPSRFPFLAHVWLQLRPIAAHAPSKSASHPAQRPTELARWLPICRLPRALSAGSLSLAKAIAQPGARGSHPLPPRYCWPSIALCSAGLFAFIVRPFLHHITSNRALSPHPVPYLPTCLGIDRHAVPVPWMNGRPAPVFLSIWTSLHPTANIALAILLSTL</sequence>
<evidence type="ECO:0000313" key="1">
    <source>
        <dbReference type="EMBL" id="KAK8240279.1"/>
    </source>
</evidence>
<gene>
    <name evidence="1" type="ORF">HDK90DRAFT_178745</name>
</gene>
<organism evidence="1 2">
    <name type="scientific">Phyllosticta capitalensis</name>
    <dbReference type="NCBI Taxonomy" id="121624"/>
    <lineage>
        <taxon>Eukaryota</taxon>
        <taxon>Fungi</taxon>
        <taxon>Dikarya</taxon>
        <taxon>Ascomycota</taxon>
        <taxon>Pezizomycotina</taxon>
        <taxon>Dothideomycetes</taxon>
        <taxon>Dothideomycetes incertae sedis</taxon>
        <taxon>Botryosphaeriales</taxon>
        <taxon>Phyllostictaceae</taxon>
        <taxon>Phyllosticta</taxon>
    </lineage>
</organism>
<name>A0ABR1YVQ6_9PEZI</name>
<dbReference type="EMBL" id="JBBWRZ010000003">
    <property type="protein sequence ID" value="KAK8240279.1"/>
    <property type="molecule type" value="Genomic_DNA"/>
</dbReference>